<sequence>MGRHHGGTPDTLHAAIYTCLWRREAHCTLVGGLSTAAYIPTTGGSSGELGGGREGPFTDKEWVTILETPTYVTSNMRFRLIQNYVIQRAYLTPGKINRYFARTDAACPRSQSIGAELLHMRWSCPTLSHYWSSILACLMHCVDRPLQLTCEVCILGLFPKGKMLKSTSRFLDLGLVVAKRLITHKWRAPESPTCEAWARSFSVWASAEYAALRREVALGLRK</sequence>
<organism evidence="1 2">
    <name type="scientific">Pleurodeles waltl</name>
    <name type="common">Iberian ribbed newt</name>
    <dbReference type="NCBI Taxonomy" id="8319"/>
    <lineage>
        <taxon>Eukaryota</taxon>
        <taxon>Metazoa</taxon>
        <taxon>Chordata</taxon>
        <taxon>Craniata</taxon>
        <taxon>Vertebrata</taxon>
        <taxon>Euteleostomi</taxon>
        <taxon>Amphibia</taxon>
        <taxon>Batrachia</taxon>
        <taxon>Caudata</taxon>
        <taxon>Salamandroidea</taxon>
        <taxon>Salamandridae</taxon>
        <taxon>Pleurodelinae</taxon>
        <taxon>Pleurodeles</taxon>
    </lineage>
</organism>
<gene>
    <name evidence="1" type="ORF">NDU88_003174</name>
</gene>
<evidence type="ECO:0000313" key="1">
    <source>
        <dbReference type="EMBL" id="KAJ1105769.1"/>
    </source>
</evidence>
<dbReference type="EMBL" id="JANPWB010000013">
    <property type="protein sequence ID" value="KAJ1105769.1"/>
    <property type="molecule type" value="Genomic_DNA"/>
</dbReference>
<reference evidence="1" key="1">
    <citation type="journal article" date="2022" name="bioRxiv">
        <title>Sequencing and chromosome-scale assembly of the giantPleurodeles waltlgenome.</title>
        <authorList>
            <person name="Brown T."/>
            <person name="Elewa A."/>
            <person name="Iarovenko S."/>
            <person name="Subramanian E."/>
            <person name="Araus A.J."/>
            <person name="Petzold A."/>
            <person name="Susuki M."/>
            <person name="Suzuki K.-i.T."/>
            <person name="Hayashi T."/>
            <person name="Toyoda A."/>
            <person name="Oliveira C."/>
            <person name="Osipova E."/>
            <person name="Leigh N.D."/>
            <person name="Simon A."/>
            <person name="Yun M.H."/>
        </authorList>
    </citation>
    <scope>NUCLEOTIDE SEQUENCE</scope>
    <source>
        <strain evidence="1">20211129_DDA</strain>
        <tissue evidence="1">Liver</tissue>
    </source>
</reference>
<dbReference type="Proteomes" id="UP001066276">
    <property type="component" value="Chromosome 9"/>
</dbReference>
<proteinExistence type="predicted"/>
<comment type="caution">
    <text evidence="1">The sequence shown here is derived from an EMBL/GenBank/DDBJ whole genome shotgun (WGS) entry which is preliminary data.</text>
</comment>
<protein>
    <recommendedName>
        <fullName evidence="3">Reverse transcriptase</fullName>
    </recommendedName>
</protein>
<evidence type="ECO:0000313" key="2">
    <source>
        <dbReference type="Proteomes" id="UP001066276"/>
    </source>
</evidence>
<accession>A0AAV7MTI5</accession>
<keyword evidence="2" id="KW-1185">Reference proteome</keyword>
<evidence type="ECO:0008006" key="3">
    <source>
        <dbReference type="Google" id="ProtNLM"/>
    </source>
</evidence>
<name>A0AAV7MTI5_PLEWA</name>
<dbReference type="AlphaFoldDB" id="A0AAV7MTI5"/>